<reference evidence="9" key="1">
    <citation type="journal article" date="2020" name="Stud. Mycol.">
        <title>101 Dothideomycetes genomes: a test case for predicting lifestyles and emergence of pathogens.</title>
        <authorList>
            <person name="Haridas S."/>
            <person name="Albert R."/>
            <person name="Binder M."/>
            <person name="Bloem J."/>
            <person name="Labutti K."/>
            <person name="Salamov A."/>
            <person name="Andreopoulos B."/>
            <person name="Baker S."/>
            <person name="Barry K."/>
            <person name="Bills G."/>
            <person name="Bluhm B."/>
            <person name="Cannon C."/>
            <person name="Castanera R."/>
            <person name="Culley D."/>
            <person name="Daum C."/>
            <person name="Ezra D."/>
            <person name="Gonzalez J."/>
            <person name="Henrissat B."/>
            <person name="Kuo A."/>
            <person name="Liang C."/>
            <person name="Lipzen A."/>
            <person name="Lutzoni F."/>
            <person name="Magnuson J."/>
            <person name="Mondo S."/>
            <person name="Nolan M."/>
            <person name="Ohm R."/>
            <person name="Pangilinan J."/>
            <person name="Park H.-J."/>
            <person name="Ramirez L."/>
            <person name="Alfaro M."/>
            <person name="Sun H."/>
            <person name="Tritt A."/>
            <person name="Yoshinaga Y."/>
            <person name="Zwiers L.-H."/>
            <person name="Turgeon B."/>
            <person name="Goodwin S."/>
            <person name="Spatafora J."/>
            <person name="Crous P."/>
            <person name="Grigoriev I."/>
        </authorList>
    </citation>
    <scope>NUCLEOTIDE SEQUENCE</scope>
    <source>
        <strain evidence="9">CBS 690.94</strain>
    </source>
</reference>
<dbReference type="Pfam" id="PF00067">
    <property type="entry name" value="p450"/>
    <property type="match status" value="1"/>
</dbReference>
<evidence type="ECO:0000256" key="8">
    <source>
        <dbReference type="SAM" id="SignalP"/>
    </source>
</evidence>
<evidence type="ECO:0000256" key="1">
    <source>
        <dbReference type="ARBA" id="ARBA00001971"/>
    </source>
</evidence>
<dbReference type="GO" id="GO:0005506">
    <property type="term" value="F:iron ion binding"/>
    <property type="evidence" value="ECO:0007669"/>
    <property type="project" value="InterPro"/>
</dbReference>
<dbReference type="OrthoDB" id="1470350at2759"/>
<feature type="binding site" description="axial binding residue" evidence="6">
    <location>
        <position position="470"/>
    </location>
    <ligand>
        <name>heme</name>
        <dbReference type="ChEBI" id="CHEBI:30413"/>
    </ligand>
    <ligandPart>
        <name>Fe</name>
        <dbReference type="ChEBI" id="CHEBI:18248"/>
    </ligandPart>
</feature>
<comment type="similarity">
    <text evidence="2">Belongs to the cytochrome P450 family.</text>
</comment>
<keyword evidence="3 6" id="KW-0349">Heme</keyword>
<keyword evidence="10" id="KW-1185">Reference proteome</keyword>
<evidence type="ECO:0000313" key="9">
    <source>
        <dbReference type="EMBL" id="KAF2440276.1"/>
    </source>
</evidence>
<dbReference type="InterPro" id="IPR036396">
    <property type="entry name" value="Cyt_P450_sf"/>
</dbReference>
<evidence type="ECO:0000256" key="3">
    <source>
        <dbReference type="ARBA" id="ARBA00022617"/>
    </source>
</evidence>
<evidence type="ECO:0000256" key="4">
    <source>
        <dbReference type="ARBA" id="ARBA00022723"/>
    </source>
</evidence>
<dbReference type="GO" id="GO:0008395">
    <property type="term" value="F:steroid hydroxylase activity"/>
    <property type="evidence" value="ECO:0007669"/>
    <property type="project" value="TreeGrafter"/>
</dbReference>
<sequence>MLFAYLLSLLDRTQAAIHRASLTCWILLLSTFILLGLWIIWWLYRFVLLPRVRPHDPPTLPYLVPCTSNIDIGHMGGFFQDSHRLMARGVKHFSNTRQPFSIVILGKIYYVIASPIDATDFYSNTTTLSWDGFLNHTLHAFGVSPKRLEALWSRPEKATVLNPQRKCLIHLTQDLYKQHLLPGPTYSGLIDKYRRSLQDLSSWDKLSSRHGKEATARGNVFSLYDLCAQVMIDATQLSLFDPILFAIDPTMTDNMRTFTDQLWKLLYNSVLLDAREINSLREKYTRAFSIYQRLPKEMRKNEAWIVTALIDQYKEQGIHEDDSAAMLVMVYWTGDANAYKLAFWIMSYILFDPDLYTALVAETSPAISDNGDINMPYLAENCPLLRSVYSEALRLRKRDLAFRQVETDTHIGGKVLRGGNLALVPMCQLHDDRSVFGEDASIFDATRFKRETGFQNCTSYKPYGGGKTYCPGRFFAMQEIFAFVAVMLNRYGIQKEQGCQRFPKPDESSLTLGVSRPLPGEDLQVHLTNPQVVGICPEKSVADVCV</sequence>
<accession>A0A9P4PC34</accession>
<feature type="transmembrane region" description="Helical" evidence="7">
    <location>
        <begin position="25"/>
        <end position="44"/>
    </location>
</feature>
<dbReference type="PANTHER" id="PTHR24304:SF2">
    <property type="entry name" value="24-HYDROXYCHOLESTEROL 7-ALPHA-HYDROXYLASE"/>
    <property type="match status" value="1"/>
</dbReference>
<organism evidence="9 10">
    <name type="scientific">Karstenula rhodostoma CBS 690.94</name>
    <dbReference type="NCBI Taxonomy" id="1392251"/>
    <lineage>
        <taxon>Eukaryota</taxon>
        <taxon>Fungi</taxon>
        <taxon>Dikarya</taxon>
        <taxon>Ascomycota</taxon>
        <taxon>Pezizomycotina</taxon>
        <taxon>Dothideomycetes</taxon>
        <taxon>Pleosporomycetidae</taxon>
        <taxon>Pleosporales</taxon>
        <taxon>Massarineae</taxon>
        <taxon>Didymosphaeriaceae</taxon>
        <taxon>Karstenula</taxon>
    </lineage>
</organism>
<keyword evidence="5 6" id="KW-0408">Iron</keyword>
<dbReference type="Gene3D" id="1.10.630.10">
    <property type="entry name" value="Cytochrome P450"/>
    <property type="match status" value="1"/>
</dbReference>
<feature type="chain" id="PRO_5040107660" evidence="8">
    <location>
        <begin position="16"/>
        <end position="546"/>
    </location>
</feature>
<comment type="cofactor">
    <cofactor evidence="1 6">
        <name>heme</name>
        <dbReference type="ChEBI" id="CHEBI:30413"/>
    </cofactor>
</comment>
<keyword evidence="8" id="KW-0732">Signal</keyword>
<dbReference type="GO" id="GO:0020037">
    <property type="term" value="F:heme binding"/>
    <property type="evidence" value="ECO:0007669"/>
    <property type="project" value="InterPro"/>
</dbReference>
<dbReference type="PANTHER" id="PTHR24304">
    <property type="entry name" value="CYTOCHROME P450 FAMILY 7"/>
    <property type="match status" value="1"/>
</dbReference>
<evidence type="ECO:0000313" key="10">
    <source>
        <dbReference type="Proteomes" id="UP000799764"/>
    </source>
</evidence>
<dbReference type="PRINTS" id="PR00465">
    <property type="entry name" value="EP450IV"/>
</dbReference>
<dbReference type="InterPro" id="IPR002403">
    <property type="entry name" value="Cyt_P450_E_grp-IV"/>
</dbReference>
<dbReference type="GO" id="GO:0016705">
    <property type="term" value="F:oxidoreductase activity, acting on paired donors, with incorporation or reduction of molecular oxygen"/>
    <property type="evidence" value="ECO:0007669"/>
    <property type="project" value="InterPro"/>
</dbReference>
<keyword evidence="7" id="KW-0472">Membrane</keyword>
<evidence type="ECO:0000256" key="6">
    <source>
        <dbReference type="PIRSR" id="PIRSR602403-1"/>
    </source>
</evidence>
<name>A0A9P4PC34_9PLEO</name>
<dbReference type="AlphaFoldDB" id="A0A9P4PC34"/>
<keyword evidence="7" id="KW-0812">Transmembrane</keyword>
<dbReference type="CDD" id="cd11040">
    <property type="entry name" value="CYP7_CYP8-like"/>
    <property type="match status" value="1"/>
</dbReference>
<evidence type="ECO:0000256" key="2">
    <source>
        <dbReference type="ARBA" id="ARBA00010617"/>
    </source>
</evidence>
<evidence type="ECO:0000256" key="7">
    <source>
        <dbReference type="SAM" id="Phobius"/>
    </source>
</evidence>
<dbReference type="InterPro" id="IPR001128">
    <property type="entry name" value="Cyt_P450"/>
</dbReference>
<dbReference type="EMBL" id="MU001507">
    <property type="protein sequence ID" value="KAF2440276.1"/>
    <property type="molecule type" value="Genomic_DNA"/>
</dbReference>
<proteinExistence type="inferred from homology"/>
<dbReference type="Proteomes" id="UP000799764">
    <property type="component" value="Unassembled WGS sequence"/>
</dbReference>
<keyword evidence="4 6" id="KW-0479">Metal-binding</keyword>
<dbReference type="SUPFAM" id="SSF48264">
    <property type="entry name" value="Cytochrome P450"/>
    <property type="match status" value="1"/>
</dbReference>
<gene>
    <name evidence="9" type="ORF">P171DRAFT_419860</name>
</gene>
<comment type="caution">
    <text evidence="9">The sequence shown here is derived from an EMBL/GenBank/DDBJ whole genome shotgun (WGS) entry which is preliminary data.</text>
</comment>
<dbReference type="InterPro" id="IPR050529">
    <property type="entry name" value="CYP450_sterol_14alpha_dmase"/>
</dbReference>
<feature type="signal peptide" evidence="8">
    <location>
        <begin position="1"/>
        <end position="15"/>
    </location>
</feature>
<keyword evidence="7" id="KW-1133">Transmembrane helix</keyword>
<protein>
    <submittedName>
        <fullName evidence="9">Cytochrome P450</fullName>
    </submittedName>
</protein>
<evidence type="ECO:0000256" key="5">
    <source>
        <dbReference type="ARBA" id="ARBA00023004"/>
    </source>
</evidence>